<dbReference type="HOGENOM" id="CLU_3200796_0_0_5"/>
<dbReference type="KEGG" id="hne:HNE_0969"/>
<evidence type="ECO:0000313" key="1">
    <source>
        <dbReference type="EMBL" id="ABI77660.1"/>
    </source>
</evidence>
<dbReference type="Proteomes" id="UP000001959">
    <property type="component" value="Chromosome"/>
</dbReference>
<evidence type="ECO:0000313" key="2">
    <source>
        <dbReference type="Proteomes" id="UP000001959"/>
    </source>
</evidence>
<keyword evidence="2" id="KW-1185">Reference proteome</keyword>
<name>Q0C3J9_HYPNA</name>
<protein>
    <submittedName>
        <fullName evidence="1">Uncharacterized protein</fullName>
    </submittedName>
</protein>
<organism evidence="1 2">
    <name type="scientific">Hyphomonas neptunium (strain ATCC 15444)</name>
    <dbReference type="NCBI Taxonomy" id="228405"/>
    <lineage>
        <taxon>Bacteria</taxon>
        <taxon>Pseudomonadati</taxon>
        <taxon>Pseudomonadota</taxon>
        <taxon>Alphaproteobacteria</taxon>
        <taxon>Hyphomonadales</taxon>
        <taxon>Hyphomonadaceae</taxon>
        <taxon>Hyphomonas</taxon>
    </lineage>
</organism>
<dbReference type="AlphaFoldDB" id="Q0C3J9"/>
<dbReference type="EMBL" id="CP000158">
    <property type="protein sequence ID" value="ABI77660.1"/>
    <property type="molecule type" value="Genomic_DNA"/>
</dbReference>
<reference evidence="1 2" key="1">
    <citation type="journal article" date="2006" name="J. Bacteriol.">
        <title>Comparative genomic evidence for a close relationship between the dimorphic prosthecate bacteria Hyphomonas neptunium and Caulobacter crescentus.</title>
        <authorList>
            <person name="Badger J.H."/>
            <person name="Hoover T.R."/>
            <person name="Brun Y.V."/>
            <person name="Weiner R.M."/>
            <person name="Laub M.T."/>
            <person name="Alexandre G."/>
            <person name="Mrazek J."/>
            <person name="Ren Q."/>
            <person name="Paulsen I.T."/>
            <person name="Nelson K.E."/>
            <person name="Khouri H.M."/>
            <person name="Radune D."/>
            <person name="Sosa J."/>
            <person name="Dodson R.J."/>
            <person name="Sullivan S.A."/>
            <person name="Rosovitz M.J."/>
            <person name="Madupu R."/>
            <person name="Brinkac L.M."/>
            <person name="Durkin A.S."/>
            <person name="Daugherty S.C."/>
            <person name="Kothari S.P."/>
            <person name="Giglio M.G."/>
            <person name="Zhou L."/>
            <person name="Haft D.H."/>
            <person name="Selengut J.D."/>
            <person name="Davidsen T.M."/>
            <person name="Yang Q."/>
            <person name="Zafar N."/>
            <person name="Ward N.L."/>
        </authorList>
    </citation>
    <scope>NUCLEOTIDE SEQUENCE [LARGE SCALE GENOMIC DNA]</scope>
    <source>
        <strain evidence="1 2">ATCC 15444</strain>
    </source>
</reference>
<accession>Q0C3J9</accession>
<gene>
    <name evidence="1" type="ordered locus">HNE_0969</name>
</gene>
<sequence length="45" mass="4971">MPNLFIREASPNVYFQARSAHRCDGGDSDGWRVAGGFRNRSDPCG</sequence>
<proteinExistence type="predicted"/>